<evidence type="ECO:0000313" key="2">
    <source>
        <dbReference type="EMBL" id="RLP70648.1"/>
    </source>
</evidence>
<dbReference type="Proteomes" id="UP000275395">
    <property type="component" value="Unassembled WGS sequence"/>
</dbReference>
<feature type="domain" description="PASTA" evidence="1">
    <location>
        <begin position="1"/>
        <end position="57"/>
    </location>
</feature>
<dbReference type="Pfam" id="PF03793">
    <property type="entry name" value="PASTA"/>
    <property type="match status" value="1"/>
</dbReference>
<dbReference type="CDD" id="cd06577">
    <property type="entry name" value="PASTA_pknB"/>
    <property type="match status" value="1"/>
</dbReference>
<protein>
    <submittedName>
        <fullName evidence="2">PASTA domain-containing protein</fullName>
    </submittedName>
</protein>
<name>A0A3L6ZS22_9MICO</name>
<reference evidence="2 3" key="1">
    <citation type="submission" date="2018-10" db="EMBL/GenBank/DDBJ databases">
        <authorList>
            <person name="Li J."/>
        </authorList>
    </citation>
    <scope>NUCLEOTIDE SEQUENCE [LARGE SCALE GENOMIC DNA]</scope>
    <source>
        <strain evidence="2 3">JCM 30549</strain>
    </source>
</reference>
<dbReference type="InterPro" id="IPR005543">
    <property type="entry name" value="PASTA_dom"/>
</dbReference>
<evidence type="ECO:0000313" key="3">
    <source>
        <dbReference type="Proteomes" id="UP000275395"/>
    </source>
</evidence>
<sequence>MAGDEARDAIEDAGLEVEWDAGDDTVIMASNWTVESQSPAAGDGVNDGDTVTLTVSKPEAESAEDREAANKQFAETVEKEWLANVGHDSFTELLTDPDWPADSLTGYIASVESPSIGTVVVTVQVTEDEVTKEELEQLAMQGLNLVGYDNEDLERVEAVTADGLLRGVANRYDSPVLSK</sequence>
<comment type="caution">
    <text evidence="2">The sequence shown here is derived from an EMBL/GenBank/DDBJ whole genome shotgun (WGS) entry which is preliminary data.</text>
</comment>
<evidence type="ECO:0000259" key="1">
    <source>
        <dbReference type="PROSITE" id="PS51178"/>
    </source>
</evidence>
<dbReference type="Gene3D" id="3.30.10.20">
    <property type="match status" value="1"/>
</dbReference>
<dbReference type="PROSITE" id="PS51178">
    <property type="entry name" value="PASTA"/>
    <property type="match status" value="1"/>
</dbReference>
<organism evidence="2 3">
    <name type="scientific">Mycetocola reblochoni</name>
    <dbReference type="NCBI Taxonomy" id="331618"/>
    <lineage>
        <taxon>Bacteria</taxon>
        <taxon>Bacillati</taxon>
        <taxon>Actinomycetota</taxon>
        <taxon>Actinomycetes</taxon>
        <taxon>Micrococcales</taxon>
        <taxon>Microbacteriaceae</taxon>
        <taxon>Mycetocola</taxon>
    </lineage>
</organism>
<accession>A0A3L6ZS22</accession>
<dbReference type="AlphaFoldDB" id="A0A3L6ZS22"/>
<dbReference type="EMBL" id="RCUW01000002">
    <property type="protein sequence ID" value="RLP70648.1"/>
    <property type="molecule type" value="Genomic_DNA"/>
</dbReference>
<proteinExistence type="predicted"/>
<gene>
    <name evidence="2" type="ORF">D9V30_03995</name>
</gene>